<dbReference type="PANTHER" id="PTHR10537:SF3">
    <property type="entry name" value="DNA PRIMASE LARGE SUBUNIT"/>
    <property type="match status" value="1"/>
</dbReference>
<evidence type="ECO:0000256" key="1">
    <source>
        <dbReference type="ARBA" id="ARBA00010564"/>
    </source>
</evidence>
<dbReference type="GO" id="GO:0046872">
    <property type="term" value="F:metal ion binding"/>
    <property type="evidence" value="ECO:0007669"/>
    <property type="project" value="UniProtKB-UniRule"/>
</dbReference>
<dbReference type="GO" id="GO:0003677">
    <property type="term" value="F:DNA binding"/>
    <property type="evidence" value="ECO:0007669"/>
    <property type="project" value="UniProtKB-UniRule"/>
</dbReference>
<feature type="binding site" evidence="10">
    <location>
        <position position="445"/>
    </location>
    <ligand>
        <name>[4Fe-4S] cluster</name>
        <dbReference type="ChEBI" id="CHEBI:49883"/>
    </ligand>
</feature>
<evidence type="ECO:0000256" key="7">
    <source>
        <dbReference type="ARBA" id="ARBA00023014"/>
    </source>
</evidence>
<evidence type="ECO:0000313" key="13">
    <source>
        <dbReference type="Proteomes" id="UP000765509"/>
    </source>
</evidence>
<comment type="caution">
    <text evidence="12">The sequence shown here is derived from an EMBL/GenBank/DDBJ whole genome shotgun (WGS) entry which is preliminary data.</text>
</comment>
<sequence length="549" mass="62984">MFHHWMPLADRANGAPNEFATRAIGVPPPKKARLTCGASDAHRRGCVFEITRGCVDRLGSYRSAQLIGIMFTTQSRLGRPTAVHSINSYNPRNNELQYPFRLNFYDQPPTSEITIEEFETWAIDRLKVLAEIENAVSRNKSFEELKPILSNRSKTYLPLAANTAHTVDLDQQRRKDHYSHFILRLAFCRSEELRNRFVNAETQLFRFKLETEDSLDKASFINSLKLDWLPVDKDKAAEIKTLFSKEGRNFQEDESYVQVDWTKVPDLVATRRVYLSGGYAYVASKDQASIILREFSSRLLKALEITSKHLPYLDEDDRVLPVLEHLSMNFLAGTSGSAYVISTDRTNGAQLTADMIDQLAKLHFPPCMHHLWVLLRKDKHLKYNGRQQLNLFLKGIGLPIEEALLFWRRAFCNITEEKFRKDYRYAVRHNYGLEGSRKNYQPKPCLAIIKDSVGPHESHGCPFKQFSPNNLTHYLTQAYGMSPHSSEMKDILEWSKTQHYHLACTTVFEHSHKGCGVKKGDGLGLGESVSHPNQYFDASYRLSKARETS</sequence>
<keyword evidence="8 9" id="KW-0238">DNA-binding</keyword>
<proteinExistence type="inferred from homology"/>
<name>A0A9Q3CCM8_9BASI</name>
<evidence type="ECO:0000256" key="9">
    <source>
        <dbReference type="PIRNR" id="PIRNR009449"/>
    </source>
</evidence>
<dbReference type="Gene3D" id="1.20.930.80">
    <property type="match status" value="1"/>
</dbReference>
<dbReference type="InterPro" id="IPR058560">
    <property type="entry name" value="DNA_primase_C"/>
</dbReference>
<dbReference type="OrthoDB" id="421393at2759"/>
<keyword evidence="5 9" id="KW-0479">Metal-binding</keyword>
<keyword evidence="7 9" id="KW-0411">Iron-sulfur</keyword>
<dbReference type="Proteomes" id="UP000765509">
    <property type="component" value="Unassembled WGS sequence"/>
</dbReference>
<organism evidence="12 13">
    <name type="scientific">Austropuccinia psidii MF-1</name>
    <dbReference type="NCBI Taxonomy" id="1389203"/>
    <lineage>
        <taxon>Eukaryota</taxon>
        <taxon>Fungi</taxon>
        <taxon>Dikarya</taxon>
        <taxon>Basidiomycota</taxon>
        <taxon>Pucciniomycotina</taxon>
        <taxon>Pucciniomycetes</taxon>
        <taxon>Pucciniales</taxon>
        <taxon>Sphaerophragmiaceae</taxon>
        <taxon>Austropuccinia</taxon>
    </lineage>
</organism>
<dbReference type="Pfam" id="PF04104">
    <property type="entry name" value="DNA_primase_lrg"/>
    <property type="match status" value="1"/>
</dbReference>
<evidence type="ECO:0000256" key="4">
    <source>
        <dbReference type="ARBA" id="ARBA00022705"/>
    </source>
</evidence>
<keyword evidence="6 9" id="KW-0408">Iron</keyword>
<evidence type="ECO:0000313" key="12">
    <source>
        <dbReference type="EMBL" id="MBW0482611.1"/>
    </source>
</evidence>
<evidence type="ECO:0000256" key="3">
    <source>
        <dbReference type="ARBA" id="ARBA00022515"/>
    </source>
</evidence>
<feature type="domain" description="DNA primase large subunit C-terminal" evidence="11">
    <location>
        <begin position="357"/>
        <end position="536"/>
    </location>
</feature>
<accession>A0A9Q3CCM8</accession>
<dbReference type="EMBL" id="AVOT02006862">
    <property type="protein sequence ID" value="MBW0482611.1"/>
    <property type="molecule type" value="Genomic_DNA"/>
</dbReference>
<comment type="function">
    <text evidence="9">DNA primase is the polymerase that synthesizes small RNA primers for the Okazaki fragments made during discontinuous DNA replication.</text>
</comment>
<keyword evidence="4 9" id="KW-0235">DNA replication</keyword>
<comment type="similarity">
    <text evidence="1 9">Belongs to the eukaryotic-type primase large subunit family.</text>
</comment>
<comment type="cofactor">
    <cofactor evidence="9">
        <name>[4Fe-4S] cluster</name>
        <dbReference type="ChEBI" id="CHEBI:49883"/>
    </cofactor>
    <text evidence="9">Binds 1 [4Fe-4S] cluster.</text>
</comment>
<dbReference type="GO" id="GO:0006270">
    <property type="term" value="P:DNA replication initiation"/>
    <property type="evidence" value="ECO:0007669"/>
    <property type="project" value="TreeGrafter"/>
</dbReference>
<feature type="binding site" evidence="10">
    <location>
        <position position="367"/>
    </location>
    <ligand>
        <name>[4Fe-4S] cluster</name>
        <dbReference type="ChEBI" id="CHEBI:49883"/>
    </ligand>
</feature>
<dbReference type="InterPro" id="IPR007238">
    <property type="entry name" value="DNA_primase_lsu_euk/arc"/>
</dbReference>
<dbReference type="GO" id="GO:0051539">
    <property type="term" value="F:4 iron, 4 sulfur cluster binding"/>
    <property type="evidence" value="ECO:0007669"/>
    <property type="project" value="UniProtKB-UniRule"/>
</dbReference>
<keyword evidence="2 9" id="KW-0004">4Fe-4S</keyword>
<dbReference type="CDD" id="cd07322">
    <property type="entry name" value="PriL_PriS_Eukaryotic"/>
    <property type="match status" value="1"/>
</dbReference>
<dbReference type="AlphaFoldDB" id="A0A9Q3CCM8"/>
<evidence type="ECO:0000256" key="2">
    <source>
        <dbReference type="ARBA" id="ARBA00022485"/>
    </source>
</evidence>
<dbReference type="Pfam" id="PF26466">
    <property type="entry name" value="DNA_primase_lrg_N"/>
    <property type="match status" value="1"/>
</dbReference>
<dbReference type="FunFam" id="1.20.930.80:FF:000003">
    <property type="entry name" value="DNA primase large subunit"/>
    <property type="match status" value="1"/>
</dbReference>
<reference evidence="12" key="1">
    <citation type="submission" date="2021-03" db="EMBL/GenBank/DDBJ databases">
        <title>Draft genome sequence of rust myrtle Austropuccinia psidii MF-1, a brazilian biotype.</title>
        <authorList>
            <person name="Quecine M.C."/>
            <person name="Pachon D.M.R."/>
            <person name="Bonatelli M.L."/>
            <person name="Correr F.H."/>
            <person name="Franceschini L.M."/>
            <person name="Leite T.F."/>
            <person name="Margarido G.R.A."/>
            <person name="Almeida C.A."/>
            <person name="Ferrarezi J.A."/>
            <person name="Labate C.A."/>
        </authorList>
    </citation>
    <scope>NUCLEOTIDE SEQUENCE</scope>
    <source>
        <strain evidence="12">MF-1</strain>
    </source>
</reference>
<dbReference type="PANTHER" id="PTHR10537">
    <property type="entry name" value="DNA PRIMASE LARGE SUBUNIT"/>
    <property type="match status" value="1"/>
</dbReference>
<dbReference type="GO" id="GO:0005658">
    <property type="term" value="C:alpha DNA polymerase:primase complex"/>
    <property type="evidence" value="ECO:0007669"/>
    <property type="project" value="UniProtKB-ARBA"/>
</dbReference>
<evidence type="ECO:0000259" key="11">
    <source>
        <dbReference type="Pfam" id="PF04104"/>
    </source>
</evidence>
<feature type="binding site" evidence="10">
    <location>
        <position position="504"/>
    </location>
    <ligand>
        <name>[4Fe-4S] cluster</name>
        <dbReference type="ChEBI" id="CHEBI:49883"/>
    </ligand>
</feature>
<gene>
    <name evidence="12" type="ORF">O181_022326</name>
</gene>
<evidence type="ECO:0000256" key="10">
    <source>
        <dbReference type="PIRSR" id="PIRSR009449-1"/>
    </source>
</evidence>
<dbReference type="InterPro" id="IPR016558">
    <property type="entry name" value="DNA_primase_lsu_euk"/>
</dbReference>
<dbReference type="GO" id="GO:0006269">
    <property type="term" value="P:DNA replication, synthesis of primer"/>
    <property type="evidence" value="ECO:0007669"/>
    <property type="project" value="UniProtKB-KW"/>
</dbReference>
<keyword evidence="3 9" id="KW-0639">Primosome</keyword>
<evidence type="ECO:0000256" key="8">
    <source>
        <dbReference type="ARBA" id="ARBA00023125"/>
    </source>
</evidence>
<evidence type="ECO:0000256" key="5">
    <source>
        <dbReference type="ARBA" id="ARBA00022723"/>
    </source>
</evidence>
<dbReference type="PIRSF" id="PIRSF009449">
    <property type="entry name" value="DNA_primase_large_subunit"/>
    <property type="match status" value="1"/>
</dbReference>
<feature type="binding site" evidence="10">
    <location>
        <position position="461"/>
    </location>
    <ligand>
        <name>[4Fe-4S] cluster</name>
        <dbReference type="ChEBI" id="CHEBI:49883"/>
    </ligand>
</feature>
<protein>
    <recommendedName>
        <fullName evidence="9">DNA primase large subunit</fullName>
    </recommendedName>
</protein>
<keyword evidence="13" id="KW-1185">Reference proteome</keyword>
<evidence type="ECO:0000256" key="6">
    <source>
        <dbReference type="ARBA" id="ARBA00023004"/>
    </source>
</evidence>